<keyword evidence="2" id="KW-1185">Reference proteome</keyword>
<sequence>MLESPIPNNQEVTVMVAQTTFAVLTILGRHYRVEYLEKAEARLRPGVRGEFALYSEHPLLLCYNSRSATVYINSKAQDSEALFFRIREQIQAGFQGWRDWRCVLFGKEKGGENLLRKNLADGSGMLLESAPVTIAKAVIAACAEYGASTYCIGGLNEDTPVASSYHLLLIGDGYVIARDFRFTEVFYKNIPTSKSRILIPIKGTTTPPNP</sequence>
<dbReference type="EMBL" id="JAEDAE010000002">
    <property type="protein sequence ID" value="MBH8557449.1"/>
    <property type="molecule type" value="Genomic_DNA"/>
</dbReference>
<protein>
    <submittedName>
        <fullName evidence="1">Uncharacterized protein</fullName>
    </submittedName>
</protein>
<accession>A0ABS0Q462</accession>
<evidence type="ECO:0000313" key="1">
    <source>
        <dbReference type="EMBL" id="MBH8557449.1"/>
    </source>
</evidence>
<dbReference type="RefSeq" id="WP_198074661.1">
    <property type="nucleotide sequence ID" value="NZ_JAEDAE010000002.1"/>
</dbReference>
<comment type="caution">
    <text evidence="1">The sequence shown here is derived from an EMBL/GenBank/DDBJ whole genome shotgun (WGS) entry which is preliminary data.</text>
</comment>
<name>A0ABS0Q462_9BACT</name>
<gene>
    <name evidence="1" type="ORF">I7X13_05285</name>
</gene>
<organism evidence="1 2">
    <name type="scientific">Hymenobacter negativus</name>
    <dbReference type="NCBI Taxonomy" id="2795026"/>
    <lineage>
        <taxon>Bacteria</taxon>
        <taxon>Pseudomonadati</taxon>
        <taxon>Bacteroidota</taxon>
        <taxon>Cytophagia</taxon>
        <taxon>Cytophagales</taxon>
        <taxon>Hymenobacteraceae</taxon>
        <taxon>Hymenobacter</taxon>
    </lineage>
</organism>
<proteinExistence type="predicted"/>
<dbReference type="Proteomes" id="UP000625631">
    <property type="component" value="Unassembled WGS sequence"/>
</dbReference>
<evidence type="ECO:0000313" key="2">
    <source>
        <dbReference type="Proteomes" id="UP000625631"/>
    </source>
</evidence>
<reference evidence="1 2" key="1">
    <citation type="submission" date="2020-12" db="EMBL/GenBank/DDBJ databases">
        <title>Hymenobacter sp.</title>
        <authorList>
            <person name="Kim M.K."/>
        </authorList>
    </citation>
    <scope>NUCLEOTIDE SEQUENCE [LARGE SCALE GENOMIC DNA]</scope>
    <source>
        <strain evidence="1 2">BT442</strain>
    </source>
</reference>